<evidence type="ECO:0000256" key="1">
    <source>
        <dbReference type="SAM" id="MobiDB-lite"/>
    </source>
</evidence>
<keyword evidence="4" id="KW-1185">Reference proteome</keyword>
<proteinExistence type="predicted"/>
<comment type="caution">
    <text evidence="3">The sequence shown here is derived from an EMBL/GenBank/DDBJ whole genome shotgun (WGS) entry which is preliminary data.</text>
</comment>
<feature type="region of interest" description="Disordered" evidence="1">
    <location>
        <begin position="149"/>
        <end position="179"/>
    </location>
</feature>
<gene>
    <name evidence="3" type="primary">RvY_11768-1</name>
    <name evidence="3" type="synonym">RvY_11768.1</name>
    <name evidence="3" type="ORF">RvY_11768</name>
</gene>
<evidence type="ECO:0000256" key="2">
    <source>
        <dbReference type="SAM" id="SignalP"/>
    </source>
</evidence>
<dbReference type="Proteomes" id="UP000186922">
    <property type="component" value="Unassembled WGS sequence"/>
</dbReference>
<feature type="chain" id="PRO_5008898754" evidence="2">
    <location>
        <begin position="25"/>
        <end position="179"/>
    </location>
</feature>
<organism evidence="3 4">
    <name type="scientific">Ramazzottius varieornatus</name>
    <name type="common">Water bear</name>
    <name type="synonym">Tardigrade</name>
    <dbReference type="NCBI Taxonomy" id="947166"/>
    <lineage>
        <taxon>Eukaryota</taxon>
        <taxon>Metazoa</taxon>
        <taxon>Ecdysozoa</taxon>
        <taxon>Tardigrada</taxon>
        <taxon>Eutardigrada</taxon>
        <taxon>Parachela</taxon>
        <taxon>Hypsibioidea</taxon>
        <taxon>Ramazzottiidae</taxon>
        <taxon>Ramazzottius</taxon>
    </lineage>
</organism>
<dbReference type="AlphaFoldDB" id="A0A1D1VR11"/>
<accession>A0A1D1VR11</accession>
<sequence>MPLKTARSLLFFIVVWEIEPRSFALINCSDVQASVAKGNQLAGYKASCAGPSFRPPPNGSAEHKKLRLDQQTVDIGAKIAAQDARLAEALKRRDDALAKLTNAHEPVCRGEFEEFCPAWMEARKGCPKLMCFQSNGECLAAAIGEGHGRPRRAAAVGGPWREASGEPCRHGAGSSGRPA</sequence>
<protein>
    <submittedName>
        <fullName evidence="3">Uncharacterized protein</fullName>
    </submittedName>
</protein>
<feature type="signal peptide" evidence="2">
    <location>
        <begin position="1"/>
        <end position="24"/>
    </location>
</feature>
<reference evidence="3 4" key="1">
    <citation type="journal article" date="2016" name="Nat. Commun.">
        <title>Extremotolerant tardigrade genome and improved radiotolerance of human cultured cells by tardigrade-unique protein.</title>
        <authorList>
            <person name="Hashimoto T."/>
            <person name="Horikawa D.D."/>
            <person name="Saito Y."/>
            <person name="Kuwahara H."/>
            <person name="Kozuka-Hata H."/>
            <person name="Shin-I T."/>
            <person name="Minakuchi Y."/>
            <person name="Ohishi K."/>
            <person name="Motoyama A."/>
            <person name="Aizu T."/>
            <person name="Enomoto A."/>
            <person name="Kondo K."/>
            <person name="Tanaka S."/>
            <person name="Hara Y."/>
            <person name="Koshikawa S."/>
            <person name="Sagara H."/>
            <person name="Miura T."/>
            <person name="Yokobori S."/>
            <person name="Miyagawa K."/>
            <person name="Suzuki Y."/>
            <person name="Kubo T."/>
            <person name="Oyama M."/>
            <person name="Kohara Y."/>
            <person name="Fujiyama A."/>
            <person name="Arakawa K."/>
            <person name="Katayama T."/>
            <person name="Toyoda A."/>
            <person name="Kunieda T."/>
        </authorList>
    </citation>
    <scope>NUCLEOTIDE SEQUENCE [LARGE SCALE GENOMIC DNA]</scope>
    <source>
        <strain evidence="3 4">YOKOZUNA-1</strain>
    </source>
</reference>
<evidence type="ECO:0000313" key="3">
    <source>
        <dbReference type="EMBL" id="GAV00989.1"/>
    </source>
</evidence>
<keyword evidence="2" id="KW-0732">Signal</keyword>
<dbReference type="EMBL" id="BDGG01000006">
    <property type="protein sequence ID" value="GAV00989.1"/>
    <property type="molecule type" value="Genomic_DNA"/>
</dbReference>
<evidence type="ECO:0000313" key="4">
    <source>
        <dbReference type="Proteomes" id="UP000186922"/>
    </source>
</evidence>
<name>A0A1D1VR11_RAMVA</name>